<dbReference type="Pfam" id="PF01555">
    <property type="entry name" value="N6_N4_Mtase"/>
    <property type="match status" value="1"/>
</dbReference>
<dbReference type="PRINTS" id="PR00508">
    <property type="entry name" value="S21N4MTFRASE"/>
</dbReference>
<feature type="domain" description="DNA methylase N-4/N-6" evidence="9">
    <location>
        <begin position="25"/>
        <end position="266"/>
    </location>
</feature>
<evidence type="ECO:0000256" key="7">
    <source>
        <dbReference type="ARBA" id="ARBA00049120"/>
    </source>
</evidence>
<evidence type="ECO:0000259" key="9">
    <source>
        <dbReference type="Pfam" id="PF01555"/>
    </source>
</evidence>
<keyword evidence="2 10" id="KW-0489">Methyltransferase</keyword>
<evidence type="ECO:0000256" key="1">
    <source>
        <dbReference type="ARBA" id="ARBA00010203"/>
    </source>
</evidence>
<keyword evidence="5" id="KW-0680">Restriction system</keyword>
<dbReference type="InterPro" id="IPR029063">
    <property type="entry name" value="SAM-dependent_MTases_sf"/>
</dbReference>
<dbReference type="AlphaFoldDB" id="A0A5C8CLV8"/>
<dbReference type="EMBL" id="SAXT01000003">
    <property type="protein sequence ID" value="TXJ12672.1"/>
    <property type="molecule type" value="Genomic_DNA"/>
</dbReference>
<dbReference type="InterPro" id="IPR002941">
    <property type="entry name" value="DNA_methylase_N4/N6"/>
</dbReference>
<comment type="caution">
    <text evidence="10">The sequence shown here is derived from an EMBL/GenBank/DDBJ whole genome shotgun (WGS) entry which is preliminary data.</text>
</comment>
<keyword evidence="4" id="KW-0949">S-adenosyl-L-methionine</keyword>
<evidence type="ECO:0000256" key="6">
    <source>
        <dbReference type="ARBA" id="ARBA00023125"/>
    </source>
</evidence>
<dbReference type="GO" id="GO:0009307">
    <property type="term" value="P:DNA restriction-modification system"/>
    <property type="evidence" value="ECO:0007669"/>
    <property type="project" value="UniProtKB-KW"/>
</dbReference>
<dbReference type="GO" id="GO:0003677">
    <property type="term" value="F:DNA binding"/>
    <property type="evidence" value="ECO:0007669"/>
    <property type="project" value="UniProtKB-KW"/>
</dbReference>
<name>A0A5C8CLV8_9SPIR</name>
<comment type="catalytic activity">
    <reaction evidence="7">
        <text>a 2'-deoxycytidine in DNA + S-adenosyl-L-methionine = an N(4)-methyl-2'-deoxycytidine in DNA + S-adenosyl-L-homocysteine + H(+)</text>
        <dbReference type="Rhea" id="RHEA:16857"/>
        <dbReference type="Rhea" id="RHEA-COMP:11369"/>
        <dbReference type="Rhea" id="RHEA-COMP:13674"/>
        <dbReference type="ChEBI" id="CHEBI:15378"/>
        <dbReference type="ChEBI" id="CHEBI:57856"/>
        <dbReference type="ChEBI" id="CHEBI:59789"/>
        <dbReference type="ChEBI" id="CHEBI:85452"/>
        <dbReference type="ChEBI" id="CHEBI:137933"/>
        <dbReference type="EC" id="2.1.1.113"/>
    </reaction>
</comment>
<evidence type="ECO:0000256" key="8">
    <source>
        <dbReference type="RuleBase" id="RU362026"/>
    </source>
</evidence>
<dbReference type="Gene3D" id="3.40.50.150">
    <property type="entry name" value="Vaccinia Virus protein VP39"/>
    <property type="match status" value="1"/>
</dbReference>
<comment type="similarity">
    <text evidence="1">Belongs to the N(4)/N(6)-methyltransferase family. N(4) subfamily.</text>
</comment>
<dbReference type="GO" id="GO:0015667">
    <property type="term" value="F:site-specific DNA-methyltransferase (cytosine-N4-specific) activity"/>
    <property type="evidence" value="ECO:0007669"/>
    <property type="project" value="UniProtKB-EC"/>
</dbReference>
<evidence type="ECO:0000256" key="5">
    <source>
        <dbReference type="ARBA" id="ARBA00022747"/>
    </source>
</evidence>
<sequence>MENFINKITCDDALKTMKLLDDNTISLIVTSPPYWNLIDYGVDGQYGQCSYEEYLYQMLDIFKESARVLEPNGKIAYITPIVPVSKSVDASTHTRKLLNISADIERKVLDSNLGLHRFSLYIWQKQTSKKMFGSYPYPPNIYEDNTIEFINVLVKEGTPKKIPQEIKEYSKITQEEWLNMSMQIWPIMPTNINRKNAGGHPAPFPLEIPNRLIAMYTFREVEELGFKGDIVLDMFNGSGSTTLSAYISKRRFIGIELNINYCNIARDRIANVNRYMARNLIIDKIKMPNKNNTNNIVKATEEKTLFELQANSKFY</sequence>
<accession>A0A5C8CLV8</accession>
<dbReference type="EC" id="2.1.1.-" evidence="8"/>
<protein>
    <recommendedName>
        <fullName evidence="8">Methyltransferase</fullName>
        <ecNumber evidence="8">2.1.1.-</ecNumber>
    </recommendedName>
</protein>
<organism evidence="10 11">
    <name type="scientific">Brachyspira aalborgi</name>
    <dbReference type="NCBI Taxonomy" id="29522"/>
    <lineage>
        <taxon>Bacteria</taxon>
        <taxon>Pseudomonadati</taxon>
        <taxon>Spirochaetota</taxon>
        <taxon>Spirochaetia</taxon>
        <taxon>Brachyspirales</taxon>
        <taxon>Brachyspiraceae</taxon>
        <taxon>Brachyspira</taxon>
    </lineage>
</organism>
<evidence type="ECO:0000256" key="4">
    <source>
        <dbReference type="ARBA" id="ARBA00022691"/>
    </source>
</evidence>
<evidence type="ECO:0000256" key="2">
    <source>
        <dbReference type="ARBA" id="ARBA00022603"/>
    </source>
</evidence>
<dbReference type="Proteomes" id="UP000325116">
    <property type="component" value="Unassembled WGS sequence"/>
</dbReference>
<dbReference type="InterPro" id="IPR001091">
    <property type="entry name" value="RM_Methyltransferase"/>
</dbReference>
<reference evidence="10 11" key="1">
    <citation type="journal article" date="1992" name="Lakartidningen">
        <title>[Penicillin V and not amoxicillin is the first choice preparation in acute otitis].</title>
        <authorList>
            <person name="Kamme C."/>
            <person name="Lundgren K."/>
            <person name="Prellner K."/>
        </authorList>
    </citation>
    <scope>NUCLEOTIDE SEQUENCE [LARGE SCALE GENOMIC DNA]</scope>
    <source>
        <strain evidence="10 11">W1</strain>
    </source>
</reference>
<keyword evidence="6" id="KW-0238">DNA-binding</keyword>
<evidence type="ECO:0000256" key="3">
    <source>
        <dbReference type="ARBA" id="ARBA00022679"/>
    </source>
</evidence>
<evidence type="ECO:0000313" key="10">
    <source>
        <dbReference type="EMBL" id="TXJ12672.1"/>
    </source>
</evidence>
<proteinExistence type="inferred from homology"/>
<dbReference type="GO" id="GO:0032259">
    <property type="term" value="P:methylation"/>
    <property type="evidence" value="ECO:0007669"/>
    <property type="project" value="UniProtKB-KW"/>
</dbReference>
<dbReference type="GO" id="GO:0008170">
    <property type="term" value="F:N-methyltransferase activity"/>
    <property type="evidence" value="ECO:0007669"/>
    <property type="project" value="InterPro"/>
</dbReference>
<evidence type="ECO:0000313" key="11">
    <source>
        <dbReference type="Proteomes" id="UP000325116"/>
    </source>
</evidence>
<dbReference type="SUPFAM" id="SSF53335">
    <property type="entry name" value="S-adenosyl-L-methionine-dependent methyltransferases"/>
    <property type="match status" value="1"/>
</dbReference>
<keyword evidence="3 10" id="KW-0808">Transferase</keyword>
<gene>
    <name evidence="10" type="ORF">EPJ80_03455</name>
</gene>
<dbReference type="InterPro" id="IPR017985">
    <property type="entry name" value="MeTrfase_CN4_CS"/>
</dbReference>
<dbReference type="PROSITE" id="PS00093">
    <property type="entry name" value="N4_MTASE"/>
    <property type="match status" value="1"/>
</dbReference>